<comment type="subunit">
    <text evidence="3">Homotrimer.</text>
</comment>
<dbReference type="EMBL" id="JBHSJJ010000016">
    <property type="protein sequence ID" value="MFC4874276.1"/>
    <property type="molecule type" value="Genomic_DNA"/>
</dbReference>
<protein>
    <submittedName>
        <fullName evidence="6">Bifunctional 4-hydroxy-2-oxoglutarate aldolase/2-dehydro-3-deoxy-phosphogluconate aldolase</fullName>
        <ecNumber evidence="6">4.1.2.14</ecNumber>
        <ecNumber evidence="6">4.1.3.16</ecNumber>
    </submittedName>
</protein>
<comment type="pathway">
    <text evidence="1">Carbohydrate acid metabolism.</text>
</comment>
<dbReference type="Gene3D" id="3.20.20.70">
    <property type="entry name" value="Aldolase class I"/>
    <property type="match status" value="1"/>
</dbReference>
<dbReference type="InterPro" id="IPR000887">
    <property type="entry name" value="Aldlse_KDPG_KHG"/>
</dbReference>
<evidence type="ECO:0000256" key="1">
    <source>
        <dbReference type="ARBA" id="ARBA00004761"/>
    </source>
</evidence>
<evidence type="ECO:0000313" key="7">
    <source>
        <dbReference type="Proteomes" id="UP001595818"/>
    </source>
</evidence>
<keyword evidence="4 6" id="KW-0456">Lyase</keyword>
<dbReference type="PANTHER" id="PTHR30246">
    <property type="entry name" value="2-KETO-3-DEOXY-6-PHOSPHOGLUCONATE ALDOLASE"/>
    <property type="match status" value="1"/>
</dbReference>
<dbReference type="CDD" id="cd00452">
    <property type="entry name" value="KDPG_aldolase"/>
    <property type="match status" value="1"/>
</dbReference>
<evidence type="ECO:0000256" key="4">
    <source>
        <dbReference type="ARBA" id="ARBA00023239"/>
    </source>
</evidence>
<evidence type="ECO:0000313" key="6">
    <source>
        <dbReference type="EMBL" id="MFC4874276.1"/>
    </source>
</evidence>
<dbReference type="Proteomes" id="UP001595818">
    <property type="component" value="Unassembled WGS sequence"/>
</dbReference>
<comment type="similarity">
    <text evidence="2">Belongs to the KHG/KDPG aldolase family.</text>
</comment>
<comment type="caution">
    <text evidence="6">The sequence shown here is derived from an EMBL/GenBank/DDBJ whole genome shotgun (WGS) entry which is preliminary data.</text>
</comment>
<keyword evidence="7" id="KW-1185">Reference proteome</keyword>
<dbReference type="InterPro" id="IPR013785">
    <property type="entry name" value="Aldolase_TIM"/>
</dbReference>
<evidence type="ECO:0000256" key="5">
    <source>
        <dbReference type="ARBA" id="ARBA00023277"/>
    </source>
</evidence>
<name>A0ABV9T683_9BACT</name>
<dbReference type="EC" id="4.1.3.16" evidence="6"/>
<dbReference type="GO" id="GO:0008700">
    <property type="term" value="F:(R,S)-4-hydroxy-2-oxoglutarate aldolase activity"/>
    <property type="evidence" value="ECO:0007669"/>
    <property type="project" value="UniProtKB-EC"/>
</dbReference>
<dbReference type="NCBIfam" id="NF005499">
    <property type="entry name" value="PRK07114.1"/>
    <property type="match status" value="1"/>
</dbReference>
<dbReference type="Pfam" id="PF01081">
    <property type="entry name" value="Aldolase"/>
    <property type="match status" value="1"/>
</dbReference>
<dbReference type="EC" id="4.1.2.14" evidence="6"/>
<sequence>MRFTKEVIISSMEQTGMIPVFNHADIDIAKHVLEASYKAGIRVFEFTNRGAHSLDVFRELAKFAGKFDRLILGIGTIFSVEEARTFLDAGADFIVSPVFSPSVAAFCNGKDVLWVPGCGTATEIHNARELGAEVVKAFPGNVLGPGFISAVRAVFPDIKFMPTGGVEPTEENLSKWFDAGVVCVGMGSQLFKKSWIQERQFEELEHKIREALGIINHIKNA</sequence>
<evidence type="ECO:0000256" key="3">
    <source>
        <dbReference type="ARBA" id="ARBA00011233"/>
    </source>
</evidence>
<dbReference type="SUPFAM" id="SSF51569">
    <property type="entry name" value="Aldolase"/>
    <property type="match status" value="1"/>
</dbReference>
<accession>A0ABV9T683</accession>
<keyword evidence="5" id="KW-0119">Carbohydrate metabolism</keyword>
<dbReference type="NCBIfam" id="TIGR01182">
    <property type="entry name" value="eda"/>
    <property type="match status" value="1"/>
</dbReference>
<organism evidence="6 7">
    <name type="scientific">Negadavirga shengliensis</name>
    <dbReference type="NCBI Taxonomy" id="1389218"/>
    <lineage>
        <taxon>Bacteria</taxon>
        <taxon>Pseudomonadati</taxon>
        <taxon>Bacteroidota</taxon>
        <taxon>Cytophagia</taxon>
        <taxon>Cytophagales</taxon>
        <taxon>Cyclobacteriaceae</taxon>
        <taxon>Negadavirga</taxon>
    </lineage>
</organism>
<reference evidence="7" key="1">
    <citation type="journal article" date="2019" name="Int. J. Syst. Evol. Microbiol.">
        <title>The Global Catalogue of Microorganisms (GCM) 10K type strain sequencing project: providing services to taxonomists for standard genome sequencing and annotation.</title>
        <authorList>
            <consortium name="The Broad Institute Genomics Platform"/>
            <consortium name="The Broad Institute Genome Sequencing Center for Infectious Disease"/>
            <person name="Wu L."/>
            <person name="Ma J."/>
        </authorList>
    </citation>
    <scope>NUCLEOTIDE SEQUENCE [LARGE SCALE GENOMIC DNA]</scope>
    <source>
        <strain evidence="7">CGMCC 4.7466</strain>
    </source>
</reference>
<evidence type="ECO:0000256" key="2">
    <source>
        <dbReference type="ARBA" id="ARBA00006906"/>
    </source>
</evidence>
<gene>
    <name evidence="6" type="ORF">ACFPFU_21410</name>
</gene>
<dbReference type="RefSeq" id="WP_377067960.1">
    <property type="nucleotide sequence ID" value="NZ_JBHSJJ010000016.1"/>
</dbReference>
<dbReference type="PANTHER" id="PTHR30246:SF1">
    <property type="entry name" value="2-DEHYDRO-3-DEOXY-6-PHOSPHOGALACTONATE ALDOLASE-RELATED"/>
    <property type="match status" value="1"/>
</dbReference>
<proteinExistence type="inferred from homology"/>
<dbReference type="GO" id="GO:0008675">
    <property type="term" value="F:2-dehydro-3-deoxy-phosphogluconate aldolase activity"/>
    <property type="evidence" value="ECO:0007669"/>
    <property type="project" value="UniProtKB-EC"/>
</dbReference>